<gene>
    <name evidence="1" type="ORF">S01H4_01427</name>
</gene>
<evidence type="ECO:0000313" key="1">
    <source>
        <dbReference type="EMBL" id="GAG69008.1"/>
    </source>
</evidence>
<accession>X1A8C2</accession>
<comment type="caution">
    <text evidence="1">The sequence shown here is derived from an EMBL/GenBank/DDBJ whole genome shotgun (WGS) entry which is preliminary data.</text>
</comment>
<proteinExistence type="predicted"/>
<sequence>CKIPKGEKGYCGLRKNVDDKIIGPTKNLASLSFYHDNLPTNCVANWVCPGGTGTGFPKHISKVSEIRFDSLLQFLHTAILLNLTEHPSMELPCLHNI</sequence>
<dbReference type="AlphaFoldDB" id="X1A8C2"/>
<protein>
    <submittedName>
        <fullName evidence="1">Uncharacterized protein</fullName>
    </submittedName>
</protein>
<organism evidence="1">
    <name type="scientific">marine sediment metagenome</name>
    <dbReference type="NCBI Taxonomy" id="412755"/>
    <lineage>
        <taxon>unclassified sequences</taxon>
        <taxon>metagenomes</taxon>
        <taxon>ecological metagenomes</taxon>
    </lineage>
</organism>
<feature type="non-terminal residue" evidence="1">
    <location>
        <position position="1"/>
    </location>
</feature>
<reference evidence="1" key="1">
    <citation type="journal article" date="2014" name="Front. Microbiol.">
        <title>High frequency of phylogenetically diverse reductive dehalogenase-homologous genes in deep subseafloor sedimentary metagenomes.</title>
        <authorList>
            <person name="Kawai M."/>
            <person name="Futagami T."/>
            <person name="Toyoda A."/>
            <person name="Takaki Y."/>
            <person name="Nishi S."/>
            <person name="Hori S."/>
            <person name="Arai W."/>
            <person name="Tsubouchi T."/>
            <person name="Morono Y."/>
            <person name="Uchiyama I."/>
            <person name="Ito T."/>
            <person name="Fujiyama A."/>
            <person name="Inagaki F."/>
            <person name="Takami H."/>
        </authorList>
    </citation>
    <scope>NUCLEOTIDE SEQUENCE</scope>
    <source>
        <strain evidence="1">Expedition CK06-06</strain>
    </source>
</reference>
<name>X1A8C2_9ZZZZ</name>
<dbReference type="EMBL" id="BART01000258">
    <property type="protein sequence ID" value="GAG69008.1"/>
    <property type="molecule type" value="Genomic_DNA"/>
</dbReference>